<dbReference type="GO" id="GO:0005730">
    <property type="term" value="C:nucleolus"/>
    <property type="evidence" value="ECO:0007669"/>
    <property type="project" value="TreeGrafter"/>
</dbReference>
<dbReference type="InterPro" id="IPR021867">
    <property type="entry name" value="Bmt2/SAMTOR"/>
</dbReference>
<dbReference type="Gene3D" id="3.40.50.150">
    <property type="entry name" value="Vaccinia Virus protein VP39"/>
    <property type="match status" value="1"/>
</dbReference>
<evidence type="ECO:0000313" key="5">
    <source>
        <dbReference type="EMBL" id="PWN96230.1"/>
    </source>
</evidence>
<dbReference type="AlphaFoldDB" id="A0A316Z3A3"/>
<feature type="region of interest" description="Disordered" evidence="4">
    <location>
        <begin position="1"/>
        <end position="66"/>
    </location>
</feature>
<evidence type="ECO:0000256" key="2">
    <source>
        <dbReference type="ARBA" id="ARBA00022679"/>
    </source>
</evidence>
<keyword evidence="2" id="KW-0808">Transferase</keyword>
<keyword evidence="6" id="KW-1185">Reference proteome</keyword>
<dbReference type="PANTHER" id="PTHR21008">
    <property type="entry name" value="S-ADENOSYLMETHIONINE SENSOR UPSTREAM OF MTORC1-RELATED"/>
    <property type="match status" value="1"/>
</dbReference>
<gene>
    <name evidence="5" type="ORF">FA09DRAFT_321385</name>
</gene>
<evidence type="ECO:0000313" key="6">
    <source>
        <dbReference type="Proteomes" id="UP000245946"/>
    </source>
</evidence>
<dbReference type="GeneID" id="37268561"/>
<dbReference type="SUPFAM" id="SSF53335">
    <property type="entry name" value="S-adenosyl-L-methionine-dependent methyltransferases"/>
    <property type="match status" value="1"/>
</dbReference>
<keyword evidence="1" id="KW-0489">Methyltransferase</keyword>
<organism evidence="5 6">
    <name type="scientific">Tilletiopsis washingtonensis</name>
    <dbReference type="NCBI Taxonomy" id="58919"/>
    <lineage>
        <taxon>Eukaryota</taxon>
        <taxon>Fungi</taxon>
        <taxon>Dikarya</taxon>
        <taxon>Basidiomycota</taxon>
        <taxon>Ustilaginomycotina</taxon>
        <taxon>Exobasidiomycetes</taxon>
        <taxon>Entylomatales</taxon>
        <taxon>Entylomatales incertae sedis</taxon>
        <taxon>Tilletiopsis</taxon>
    </lineage>
</organism>
<evidence type="ECO:0008006" key="7">
    <source>
        <dbReference type="Google" id="ProtNLM"/>
    </source>
</evidence>
<dbReference type="EMBL" id="KZ819300">
    <property type="protein sequence ID" value="PWN96230.1"/>
    <property type="molecule type" value="Genomic_DNA"/>
</dbReference>
<keyword evidence="3" id="KW-0949">S-adenosyl-L-methionine</keyword>
<evidence type="ECO:0000256" key="3">
    <source>
        <dbReference type="ARBA" id="ARBA00022691"/>
    </source>
</evidence>
<dbReference type="Proteomes" id="UP000245946">
    <property type="component" value="Unassembled WGS sequence"/>
</dbReference>
<dbReference type="InterPro" id="IPR029063">
    <property type="entry name" value="SAM-dependent_MTases_sf"/>
</dbReference>
<protein>
    <recommendedName>
        <fullName evidence="7">25S rRNA adenine-N(1) methyltransferase</fullName>
    </recommendedName>
</protein>
<proteinExistence type="predicted"/>
<dbReference type="RefSeq" id="XP_025596509.1">
    <property type="nucleotide sequence ID" value="XM_025741017.1"/>
</dbReference>
<name>A0A316Z3A3_9BASI</name>
<dbReference type="Pfam" id="PF11968">
    <property type="entry name" value="Bmt2"/>
    <property type="match status" value="2"/>
</dbReference>
<accession>A0A316Z3A3</accession>
<dbReference type="STRING" id="58919.A0A316Z3A3"/>
<dbReference type="OrthoDB" id="5954793at2759"/>
<reference evidence="5 6" key="1">
    <citation type="journal article" date="2018" name="Mol. Biol. Evol.">
        <title>Broad Genomic Sampling Reveals a Smut Pathogenic Ancestry of the Fungal Clade Ustilaginomycotina.</title>
        <authorList>
            <person name="Kijpornyongpan T."/>
            <person name="Mondo S.J."/>
            <person name="Barry K."/>
            <person name="Sandor L."/>
            <person name="Lee J."/>
            <person name="Lipzen A."/>
            <person name="Pangilinan J."/>
            <person name="LaButti K."/>
            <person name="Hainaut M."/>
            <person name="Henrissat B."/>
            <person name="Grigoriev I.V."/>
            <person name="Spatafora J.W."/>
            <person name="Aime M.C."/>
        </authorList>
    </citation>
    <scope>NUCLEOTIDE SEQUENCE [LARGE SCALE GENOMIC DNA]</scope>
    <source>
        <strain evidence="5 6">MCA 4186</strain>
    </source>
</reference>
<dbReference type="PANTHER" id="PTHR21008:SF1">
    <property type="entry name" value="25S RRNA (ADENINE(2142)-N(1))-METHYLTRANSFERASE"/>
    <property type="match status" value="1"/>
</dbReference>
<sequence length="416" mass="45978">MSSPKPDEVAMDVAADEAVEGSAAGTAKKGKLVRPRGKRGGAKNRKAGAVDVEAAAKKASKSASSEGRSMGALAIARYHALEKEAHASATTAARRAEIAAEQEALGGLKAYQDASIRGGDKQKGGETGKWLAETLAKVRGTEECRILDVGAIAGTAYAKFPWVSDTPIDLNPRSARVIRADFFQFPAPDMDEEQALQAEQAFLLKHAEKEEEEEREEMEMEGRWRGKYDVVALSLVVNFVGDLRERGRMLLHAHSYLKPSGRLYLVLPRACVSNSRYLTHERLTAILGSCGWDVERQDDSKRLTRWLCTRKERVLKSLKKGKEWDGKVWKKEEVHQGKALNVSWRGRETSCEALLRWHSRPGMSYAREAHSLTHHIASLASCLSAAAHALLELRHPRRRHLELRAAAGSWQMGRSG</sequence>
<dbReference type="GO" id="GO:0016433">
    <property type="term" value="F:rRNA (adenine) methyltransferase activity"/>
    <property type="evidence" value="ECO:0007669"/>
    <property type="project" value="TreeGrafter"/>
</dbReference>
<evidence type="ECO:0000256" key="4">
    <source>
        <dbReference type="SAM" id="MobiDB-lite"/>
    </source>
</evidence>
<feature type="compositionally biased region" description="Basic residues" evidence="4">
    <location>
        <begin position="28"/>
        <end position="46"/>
    </location>
</feature>
<evidence type="ECO:0000256" key="1">
    <source>
        <dbReference type="ARBA" id="ARBA00022603"/>
    </source>
</evidence>